<evidence type="ECO:0000259" key="2">
    <source>
        <dbReference type="Pfam" id="PF00534"/>
    </source>
</evidence>
<dbReference type="EMBL" id="CP072801">
    <property type="protein sequence ID" value="QTR46386.1"/>
    <property type="molecule type" value="Genomic_DNA"/>
</dbReference>
<sequence>MSLKIAVVAPSSVPFVRGGAENLWWGLVESLNARADVAAELIKIPSPERNLEEIIHSYVDFARLDLLHFDQVISTKYPAWMISHPNHVIYMQHKLRGLYDTYPRHLPTTIPAKHQFPRELQSLHDFLLKPPDSRESLPEIVQILLAFLAWKDRLPPEWYAFPGAISRSIVHLLDAVGQSTPGVNRHCAISQTVANRAEYFPLQTVVEVFYHPTALQGLRTGQQQYFFTASRLDKPKRIDLIIRAWLAAEVSYPLYIAGNGPCEVDWRALAQGNPNIVFLGYVTDKQLAHYYADALAVIFVPEQEDYGLITLEAMLAGKPVITTSDAGGVTELVKHGENGWVAEPGVTALAQALKTCAASPTLAATFGATGKNWAEKVSWEALHDFLIVGLRKKLVVINTFSVYPPVSGGQLRIYHLYRWLARVWNVVLVTLVPASHASESITIAPGLQEIRIAKSHAYEKHEHQLSQKLGVSSGDIAALLYHEDIPEWGNAIKAATATANWVVLSHPYGYAALRSVYSGGFCYEAHNMEFDLKQGMLSSQGKPQRYRHELAVVEQAERACVQESTQIITCTAADRNRLIEYYGVVGKGTVIPNGVDIEGIPFISTHQRRAKHPKRLRVLFMGSLHLPNIHALEYILSIAEQCSNLDFVIAGSVCHAVNTQTSLPHNLTLLNVVSDEDKLGLLGNCDISLNPMAAGSGSNLKVLEAAASGQLIVSTRFGARGGVLMEGRDYIAQELEEIPTFLCELTSQQLLSYADVVDSAYQQIKQHSDWKALAEDFKMALQPLNTMGSTLLT</sequence>
<protein>
    <submittedName>
        <fullName evidence="3">Glycosyltransferase family 4 protein</fullName>
    </submittedName>
</protein>
<dbReference type="InterPro" id="IPR001296">
    <property type="entry name" value="Glyco_trans_1"/>
</dbReference>
<gene>
    <name evidence="3" type="ORF">J9253_20860</name>
</gene>
<dbReference type="PANTHER" id="PTHR46401:SF2">
    <property type="entry name" value="GLYCOSYLTRANSFERASE WBBK-RELATED"/>
    <property type="match status" value="1"/>
</dbReference>
<proteinExistence type="predicted"/>
<evidence type="ECO:0000256" key="1">
    <source>
        <dbReference type="ARBA" id="ARBA00022679"/>
    </source>
</evidence>
<dbReference type="CDD" id="cd03801">
    <property type="entry name" value="GT4_PimA-like"/>
    <property type="match status" value="2"/>
</dbReference>
<organism evidence="3 4">
    <name type="scientific">Thiothrix litoralis</name>
    <dbReference type="NCBI Taxonomy" id="2891210"/>
    <lineage>
        <taxon>Bacteria</taxon>
        <taxon>Pseudomonadati</taxon>
        <taxon>Pseudomonadota</taxon>
        <taxon>Gammaproteobacteria</taxon>
        <taxon>Thiotrichales</taxon>
        <taxon>Thiotrichaceae</taxon>
        <taxon>Thiothrix</taxon>
    </lineage>
</organism>
<evidence type="ECO:0000313" key="4">
    <source>
        <dbReference type="Proteomes" id="UP000672039"/>
    </source>
</evidence>
<keyword evidence="1" id="KW-0808">Transferase</keyword>
<dbReference type="Pfam" id="PF00534">
    <property type="entry name" value="Glycos_transf_1"/>
    <property type="match status" value="1"/>
</dbReference>
<dbReference type="Pfam" id="PF13692">
    <property type="entry name" value="Glyco_trans_1_4"/>
    <property type="match status" value="1"/>
</dbReference>
<dbReference type="Proteomes" id="UP000672039">
    <property type="component" value="Chromosome"/>
</dbReference>
<dbReference type="Gene3D" id="3.40.50.2000">
    <property type="entry name" value="Glycogen Phosphorylase B"/>
    <property type="match status" value="4"/>
</dbReference>
<keyword evidence="4" id="KW-1185">Reference proteome</keyword>
<dbReference type="PANTHER" id="PTHR46401">
    <property type="entry name" value="GLYCOSYLTRANSFERASE WBBK-RELATED"/>
    <property type="match status" value="1"/>
</dbReference>
<evidence type="ECO:0000313" key="3">
    <source>
        <dbReference type="EMBL" id="QTR46386.1"/>
    </source>
</evidence>
<dbReference type="RefSeq" id="WP_210222722.1">
    <property type="nucleotide sequence ID" value="NZ_CP072801.1"/>
</dbReference>
<reference evidence="3 4" key="1">
    <citation type="submission" date="2021-04" db="EMBL/GenBank/DDBJ databases">
        <title>Genomics, taxonomy and metabolism of representatives of sulfur bacteria of the genus Thiothrix: Thiothrix fructosivorans QT, Thiothrix unzii A1T and three new species, Thiothrix subterranea sp. nov., Thiothrix litoralis sp. nov. and 'Candidatus Thiothrix anitrata' sp. nov.</title>
        <authorList>
            <person name="Ravin N.V."/>
            <person name="Smolyakov D."/>
            <person name="Rudenko T.S."/>
            <person name="Mardanov A.V."/>
            <person name="Beletsky A.V."/>
            <person name="Markov N.D."/>
            <person name="Fomenkov A.I."/>
            <person name="Roberts R.J."/>
            <person name="Karnachuk O.V."/>
            <person name="Novikov A."/>
            <person name="Grabovich M.Y."/>
        </authorList>
    </citation>
    <scope>NUCLEOTIDE SEQUENCE [LARGE SCALE GENOMIC DNA]</scope>
    <source>
        <strain evidence="3 4">AS</strain>
    </source>
</reference>
<dbReference type="SUPFAM" id="SSF53756">
    <property type="entry name" value="UDP-Glycosyltransferase/glycogen phosphorylase"/>
    <property type="match status" value="2"/>
</dbReference>
<name>A0ABX7WT09_9GAMM</name>
<accession>A0ABX7WT09</accession>
<feature type="domain" description="Glycosyl transferase family 1" evidence="2">
    <location>
        <begin position="221"/>
        <end position="373"/>
    </location>
</feature>